<organism evidence="2 3">
    <name type="scientific">Sulfurisoma sediminicola</name>
    <dbReference type="NCBI Taxonomy" id="1381557"/>
    <lineage>
        <taxon>Bacteria</taxon>
        <taxon>Pseudomonadati</taxon>
        <taxon>Pseudomonadota</taxon>
        <taxon>Betaproteobacteria</taxon>
        <taxon>Nitrosomonadales</taxon>
        <taxon>Sterolibacteriaceae</taxon>
        <taxon>Sulfurisoma</taxon>
    </lineage>
</organism>
<dbReference type="Proteomes" id="UP000268908">
    <property type="component" value="Unassembled WGS sequence"/>
</dbReference>
<evidence type="ECO:0000313" key="2">
    <source>
        <dbReference type="EMBL" id="RLJ63520.1"/>
    </source>
</evidence>
<keyword evidence="3" id="KW-1185">Reference proteome</keyword>
<evidence type="ECO:0000256" key="1">
    <source>
        <dbReference type="SAM" id="SignalP"/>
    </source>
</evidence>
<name>A0A497XB29_9PROT</name>
<accession>A0A497XB29</accession>
<dbReference type="OrthoDB" id="8564513at2"/>
<feature type="signal peptide" evidence="1">
    <location>
        <begin position="1"/>
        <end position="23"/>
    </location>
</feature>
<sequence length="157" mass="16668">MKSRRLPWLLLALAATAALGALGEPNADVAVTASARSQERAASIRALLPRSTAAWQGGDPFAVAAVAPAAVTSEPPAAVAPVPSFPAPAPWRVIGKQQDDDESWTVFLARGEDTWVVREGDTLDDGFRVAAIKPPTLTLQHVKRQTRRTLDIGIAKE</sequence>
<protein>
    <submittedName>
        <fullName evidence="2">Uncharacterized protein</fullName>
    </submittedName>
</protein>
<dbReference type="AlphaFoldDB" id="A0A497XB29"/>
<feature type="chain" id="PRO_5019834678" evidence="1">
    <location>
        <begin position="24"/>
        <end position="157"/>
    </location>
</feature>
<dbReference type="RefSeq" id="WP_121242338.1">
    <property type="nucleotide sequence ID" value="NZ_BHVV01000003.1"/>
</dbReference>
<evidence type="ECO:0000313" key="3">
    <source>
        <dbReference type="Proteomes" id="UP000268908"/>
    </source>
</evidence>
<comment type="caution">
    <text evidence="2">The sequence shown here is derived from an EMBL/GenBank/DDBJ whole genome shotgun (WGS) entry which is preliminary data.</text>
</comment>
<proteinExistence type="predicted"/>
<gene>
    <name evidence="2" type="ORF">DFR35_2144</name>
</gene>
<dbReference type="EMBL" id="RCCI01000006">
    <property type="protein sequence ID" value="RLJ63520.1"/>
    <property type="molecule type" value="Genomic_DNA"/>
</dbReference>
<keyword evidence="1" id="KW-0732">Signal</keyword>
<reference evidence="2 3" key="1">
    <citation type="submission" date="2018-10" db="EMBL/GenBank/DDBJ databases">
        <title>Genomic Encyclopedia of Type Strains, Phase IV (KMG-IV): sequencing the most valuable type-strain genomes for metagenomic binning, comparative biology and taxonomic classification.</title>
        <authorList>
            <person name="Goeker M."/>
        </authorList>
    </citation>
    <scope>NUCLEOTIDE SEQUENCE [LARGE SCALE GENOMIC DNA]</scope>
    <source>
        <strain evidence="2 3">DSM 26916</strain>
    </source>
</reference>